<accession>A0A286TX12</accession>
<proteinExistence type="predicted"/>
<comment type="caution">
    <text evidence="2">The sequence shown here is derived from an EMBL/GenBank/DDBJ whole genome shotgun (WGS) entry which is preliminary data.</text>
</comment>
<dbReference type="CDD" id="cd04186">
    <property type="entry name" value="GT_2_like_c"/>
    <property type="match status" value="1"/>
</dbReference>
<keyword evidence="2" id="KW-0808">Transferase</keyword>
<dbReference type="GO" id="GO:0016740">
    <property type="term" value="F:transferase activity"/>
    <property type="evidence" value="ECO:0007669"/>
    <property type="project" value="UniProtKB-KW"/>
</dbReference>
<dbReference type="InterPro" id="IPR029044">
    <property type="entry name" value="Nucleotide-diphossugar_trans"/>
</dbReference>
<dbReference type="PANTHER" id="PTHR43179:SF7">
    <property type="entry name" value="RHAMNOSYLTRANSFERASE WBBL"/>
    <property type="match status" value="1"/>
</dbReference>
<sequence length="274" mass="31696">MSIDITIGIITWKAKKLLKQLLDSIQTNVNSVNHEVIVLDNQSADGTVEMLESDYPDIRLVRNPTNEGVAPARNKIFSLAQGKYIVILDVDTEVLPRSMETLLDTMDAHPDVAIGGPKLVYGDGRLQLSCRPFPTLFNIIIEGTFLKNWFPKSSFVKDYTMEDWDHTDMREVDWMYGACLIIRRESLSTIGFFDESFFYLYEDVDLCFRAKKLGFKVMYIPEATVIHFLEREEKGLFHPRIRSHIKSVFRYLVKDYYGFARVKCRLNSKKAEVK</sequence>
<evidence type="ECO:0000259" key="1">
    <source>
        <dbReference type="Pfam" id="PF00535"/>
    </source>
</evidence>
<protein>
    <submittedName>
        <fullName evidence="2">Glycosyltransferase</fullName>
    </submittedName>
</protein>
<dbReference type="InterPro" id="IPR001173">
    <property type="entry name" value="Glyco_trans_2-like"/>
</dbReference>
<evidence type="ECO:0000313" key="2">
    <source>
        <dbReference type="EMBL" id="GAX60422.1"/>
    </source>
</evidence>
<gene>
    <name evidence="2" type="ORF">SCALIN_C11_0033</name>
</gene>
<dbReference type="PANTHER" id="PTHR43179">
    <property type="entry name" value="RHAMNOSYLTRANSFERASE WBBL"/>
    <property type="match status" value="1"/>
</dbReference>
<feature type="domain" description="Glycosyltransferase 2-like" evidence="1">
    <location>
        <begin position="7"/>
        <end position="132"/>
    </location>
</feature>
<dbReference type="OrthoDB" id="9771846at2"/>
<organism evidence="2 3">
    <name type="scientific">Candidatus Scalindua japonica</name>
    <dbReference type="NCBI Taxonomy" id="1284222"/>
    <lineage>
        <taxon>Bacteria</taxon>
        <taxon>Pseudomonadati</taxon>
        <taxon>Planctomycetota</taxon>
        <taxon>Candidatus Brocadiia</taxon>
        <taxon>Candidatus Brocadiales</taxon>
        <taxon>Candidatus Scalinduaceae</taxon>
        <taxon>Candidatus Scalindua</taxon>
    </lineage>
</organism>
<dbReference type="Gene3D" id="3.90.550.10">
    <property type="entry name" value="Spore Coat Polysaccharide Biosynthesis Protein SpsA, Chain A"/>
    <property type="match status" value="1"/>
</dbReference>
<dbReference type="SUPFAM" id="SSF53448">
    <property type="entry name" value="Nucleotide-diphospho-sugar transferases"/>
    <property type="match status" value="1"/>
</dbReference>
<dbReference type="Proteomes" id="UP000218542">
    <property type="component" value="Unassembled WGS sequence"/>
</dbReference>
<dbReference type="Pfam" id="PF00535">
    <property type="entry name" value="Glycos_transf_2"/>
    <property type="match status" value="1"/>
</dbReference>
<dbReference type="AlphaFoldDB" id="A0A286TX12"/>
<dbReference type="RefSeq" id="WP_096893788.1">
    <property type="nucleotide sequence ID" value="NZ_BAOS01000011.1"/>
</dbReference>
<reference evidence="2 3" key="1">
    <citation type="journal article" date="2017" name="Environ. Microbiol. Rep.">
        <title>Genetic diversity of marine anaerobic ammonium-oxidizing bacteria as revealed by genomic and proteomic analyses of 'Candidatus Scalindua japonica'.</title>
        <authorList>
            <person name="Oshiki M."/>
            <person name="Mizuto K."/>
            <person name="Kimura Z."/>
            <person name="Kindaichi T."/>
            <person name="Satoh H."/>
            <person name="Okabe S."/>
        </authorList>
    </citation>
    <scope>NUCLEOTIDE SEQUENCE [LARGE SCALE GENOMIC DNA]</scope>
    <source>
        <strain evidence="3">husup-a2</strain>
    </source>
</reference>
<evidence type="ECO:0000313" key="3">
    <source>
        <dbReference type="Proteomes" id="UP000218542"/>
    </source>
</evidence>
<dbReference type="EMBL" id="BAOS01000011">
    <property type="protein sequence ID" value="GAX60422.1"/>
    <property type="molecule type" value="Genomic_DNA"/>
</dbReference>
<keyword evidence="3" id="KW-1185">Reference proteome</keyword>
<name>A0A286TX12_9BACT</name>